<dbReference type="InterPro" id="IPR002937">
    <property type="entry name" value="Amino_oxidase"/>
</dbReference>
<dbReference type="GO" id="GO:0016491">
    <property type="term" value="F:oxidoreductase activity"/>
    <property type="evidence" value="ECO:0007669"/>
    <property type="project" value="InterPro"/>
</dbReference>
<evidence type="ECO:0000259" key="2">
    <source>
        <dbReference type="Pfam" id="PF01593"/>
    </source>
</evidence>
<dbReference type="SUPFAM" id="SSF51905">
    <property type="entry name" value="FAD/NAD(P)-binding domain"/>
    <property type="match status" value="1"/>
</dbReference>
<name>A0A4Q7UVI2_PSEST</name>
<dbReference type="RefSeq" id="WP_130289491.1">
    <property type="nucleotide sequence ID" value="NZ_SHKL01000001.1"/>
</dbReference>
<accession>A0A4Q7UVI2</accession>
<gene>
    <name evidence="3" type="ORF">EV383_1808</name>
</gene>
<evidence type="ECO:0000256" key="1">
    <source>
        <dbReference type="SAM" id="MobiDB-lite"/>
    </source>
</evidence>
<organism evidence="3 4">
    <name type="scientific">Pseudonocardia sediminis</name>
    <dbReference type="NCBI Taxonomy" id="1397368"/>
    <lineage>
        <taxon>Bacteria</taxon>
        <taxon>Bacillati</taxon>
        <taxon>Actinomycetota</taxon>
        <taxon>Actinomycetes</taxon>
        <taxon>Pseudonocardiales</taxon>
        <taxon>Pseudonocardiaceae</taxon>
        <taxon>Pseudonocardia</taxon>
    </lineage>
</organism>
<proteinExistence type="predicted"/>
<dbReference type="Gene3D" id="3.50.50.60">
    <property type="entry name" value="FAD/NAD(P)-binding domain"/>
    <property type="match status" value="1"/>
</dbReference>
<comment type="caution">
    <text evidence="3">The sequence shown here is derived from an EMBL/GenBank/DDBJ whole genome shotgun (WGS) entry which is preliminary data.</text>
</comment>
<dbReference type="InterPro" id="IPR050464">
    <property type="entry name" value="Zeta_carotene_desat/Oxidored"/>
</dbReference>
<dbReference type="EMBL" id="SHKL01000001">
    <property type="protein sequence ID" value="RZT84948.1"/>
    <property type="molecule type" value="Genomic_DNA"/>
</dbReference>
<reference evidence="3 4" key="1">
    <citation type="submission" date="2019-02" db="EMBL/GenBank/DDBJ databases">
        <title>Sequencing the genomes of 1000 actinobacteria strains.</title>
        <authorList>
            <person name="Klenk H.-P."/>
        </authorList>
    </citation>
    <scope>NUCLEOTIDE SEQUENCE [LARGE SCALE GENOMIC DNA]</scope>
    <source>
        <strain evidence="3 4">DSM 45779</strain>
    </source>
</reference>
<sequence>MIDELRGRAAPLRMRPRRLVTADPTLPHRAPEGTEAVVVGAGVAGVSAALVLAERGVRVRLVEAADTLGGRLGAWPHTLPDGTEQVVEHGFHAFFRHYYTWRSILRRIDPELGFLAPVEGYPVISRRWAPEDLGSLPAAPPLNLFALFARSASLRLSDVSATDPELGQALLAYDRTDTTERFDAMSAGEFLRGLGMSERANSMLFEAFARSFFCDEESLSAAELLAMFHYYFLGNPEGIAFDAPMTDHRTCIWDPLWHRLTALGASVETGSPVRCLTPEGDGWRLDVGGSRIRTRHVVLALDPGALRTLLAASPAAAAAAPRFATQCSDLAVAPPFTVSRLWLDRDVDASRATFSAVSGEAQLDSVAVYSRLEEPSARWARRTGGSIVELHSYACRAPDAATSTARMRAELAVLWPETAAARVVHVHERREATAPSFPPGGAGRRPGVRTDARGVRVAGDFVDLPYVAGLMERASMSGVLAANDVLAEVGAGPEEITGVPQRGLLAGLRGPSRGTLSRGTLSRAGR</sequence>
<protein>
    <submittedName>
        <fullName evidence="3">Isorenieratene synthase</fullName>
    </submittedName>
</protein>
<feature type="region of interest" description="Disordered" evidence="1">
    <location>
        <begin position="502"/>
        <end position="526"/>
    </location>
</feature>
<dbReference type="Pfam" id="PF01593">
    <property type="entry name" value="Amino_oxidase"/>
    <property type="match status" value="1"/>
</dbReference>
<dbReference type="PANTHER" id="PTHR42923:SF43">
    <property type="entry name" value="AMINE OXIDASE"/>
    <property type="match status" value="1"/>
</dbReference>
<dbReference type="AlphaFoldDB" id="A0A4Q7UVI2"/>
<dbReference type="PANTHER" id="PTHR42923">
    <property type="entry name" value="PROTOPORPHYRINOGEN OXIDASE"/>
    <property type="match status" value="1"/>
</dbReference>
<dbReference type="OrthoDB" id="7856496at2"/>
<evidence type="ECO:0000313" key="4">
    <source>
        <dbReference type="Proteomes" id="UP000291591"/>
    </source>
</evidence>
<evidence type="ECO:0000313" key="3">
    <source>
        <dbReference type="EMBL" id="RZT84948.1"/>
    </source>
</evidence>
<dbReference type="Proteomes" id="UP000291591">
    <property type="component" value="Unassembled WGS sequence"/>
</dbReference>
<dbReference type="InterPro" id="IPR036188">
    <property type="entry name" value="FAD/NAD-bd_sf"/>
</dbReference>
<keyword evidence="4" id="KW-1185">Reference proteome</keyword>
<feature type="domain" description="Amine oxidase" evidence="2">
    <location>
        <begin position="43"/>
        <end position="486"/>
    </location>
</feature>